<dbReference type="Pfam" id="PF00905">
    <property type="entry name" value="Transpeptidase"/>
    <property type="match status" value="1"/>
</dbReference>
<dbReference type="GO" id="GO:0071555">
    <property type="term" value="P:cell wall organization"/>
    <property type="evidence" value="ECO:0007669"/>
    <property type="project" value="TreeGrafter"/>
</dbReference>
<dbReference type="AlphaFoldDB" id="A0A2M9BAX8"/>
<dbReference type="InterPro" id="IPR001460">
    <property type="entry name" value="PCN-bd_Tpept"/>
</dbReference>
<dbReference type="Gene3D" id="3.90.1310.10">
    <property type="entry name" value="Penicillin-binding protein 2a (Domain 2)"/>
    <property type="match status" value="1"/>
</dbReference>
<name>A0A2M9BAX8_9MICO</name>
<organism evidence="7 8">
    <name type="scientific">Compostimonas suwonensis</name>
    <dbReference type="NCBI Taxonomy" id="1048394"/>
    <lineage>
        <taxon>Bacteria</taxon>
        <taxon>Bacillati</taxon>
        <taxon>Actinomycetota</taxon>
        <taxon>Actinomycetes</taxon>
        <taxon>Micrococcales</taxon>
        <taxon>Microbacteriaceae</taxon>
        <taxon>Compostimonas</taxon>
    </lineage>
</organism>
<dbReference type="PANTHER" id="PTHR30627">
    <property type="entry name" value="PEPTIDOGLYCAN D,D-TRANSPEPTIDASE"/>
    <property type="match status" value="1"/>
</dbReference>
<dbReference type="GO" id="GO:0051301">
    <property type="term" value="P:cell division"/>
    <property type="evidence" value="ECO:0007669"/>
    <property type="project" value="UniProtKB-KW"/>
</dbReference>
<feature type="domain" description="Penicillin-binding protein dimerisation" evidence="6">
    <location>
        <begin position="56"/>
        <end position="216"/>
    </location>
</feature>
<dbReference type="Gene3D" id="3.30.450.330">
    <property type="match status" value="1"/>
</dbReference>
<dbReference type="SUPFAM" id="SSF56601">
    <property type="entry name" value="beta-lactamase/transpeptidase-like"/>
    <property type="match status" value="1"/>
</dbReference>
<feature type="domain" description="Penicillin-binding protein transpeptidase" evidence="5">
    <location>
        <begin position="263"/>
        <end position="568"/>
    </location>
</feature>
<comment type="similarity">
    <text evidence="2">Belongs to the transpeptidase family.</text>
</comment>
<comment type="caution">
    <text evidence="7">The sequence shown here is derived from an EMBL/GenBank/DDBJ whole genome shotgun (WGS) entry which is preliminary data.</text>
</comment>
<dbReference type="InterPro" id="IPR036138">
    <property type="entry name" value="PBP_dimer_sf"/>
</dbReference>
<dbReference type="PANTHER" id="PTHR30627:SF1">
    <property type="entry name" value="PEPTIDOGLYCAN D,D-TRANSPEPTIDASE FTSI"/>
    <property type="match status" value="1"/>
</dbReference>
<gene>
    <name evidence="7" type="ORF">CLV54_3437</name>
</gene>
<keyword evidence="7" id="KW-0132">Cell division</keyword>
<evidence type="ECO:0000259" key="6">
    <source>
        <dbReference type="Pfam" id="PF03717"/>
    </source>
</evidence>
<keyword evidence="7" id="KW-0131">Cell cycle</keyword>
<feature type="transmembrane region" description="Helical" evidence="4">
    <location>
        <begin position="12"/>
        <end position="31"/>
    </location>
</feature>
<reference evidence="7 8" key="1">
    <citation type="submission" date="2017-11" db="EMBL/GenBank/DDBJ databases">
        <title>Genomic Encyclopedia of Archaeal and Bacterial Type Strains, Phase II (KMG-II): From Individual Species to Whole Genera.</title>
        <authorList>
            <person name="Goeker M."/>
        </authorList>
    </citation>
    <scope>NUCLEOTIDE SEQUENCE [LARGE SCALE GENOMIC DNA]</scope>
    <source>
        <strain evidence="7 8">DSM 25625</strain>
    </source>
</reference>
<accession>A0A2M9BAX8</accession>
<dbReference type="Pfam" id="PF03717">
    <property type="entry name" value="PBP_dimer"/>
    <property type="match status" value="1"/>
</dbReference>
<dbReference type="Proteomes" id="UP000230161">
    <property type="component" value="Unassembled WGS sequence"/>
</dbReference>
<comment type="subcellular location">
    <subcellularLocation>
        <location evidence="1">Membrane</location>
    </subcellularLocation>
</comment>
<dbReference type="GO" id="GO:0008658">
    <property type="term" value="F:penicillin binding"/>
    <property type="evidence" value="ECO:0007669"/>
    <property type="project" value="InterPro"/>
</dbReference>
<evidence type="ECO:0000259" key="5">
    <source>
        <dbReference type="Pfam" id="PF00905"/>
    </source>
</evidence>
<dbReference type="InterPro" id="IPR005311">
    <property type="entry name" value="PBP_dimer"/>
</dbReference>
<keyword evidence="4" id="KW-0812">Transmembrane</keyword>
<dbReference type="OrthoDB" id="9789078at2"/>
<dbReference type="InterPro" id="IPR050515">
    <property type="entry name" value="Beta-lactam/transpept"/>
</dbReference>
<protein>
    <submittedName>
        <fullName evidence="7">Cell division protein FtsI (Penicillin-binding protein 3)</fullName>
    </submittedName>
</protein>
<proteinExistence type="inferred from homology"/>
<evidence type="ECO:0000256" key="4">
    <source>
        <dbReference type="SAM" id="Phobius"/>
    </source>
</evidence>
<evidence type="ECO:0000256" key="1">
    <source>
        <dbReference type="ARBA" id="ARBA00004370"/>
    </source>
</evidence>
<keyword evidence="8" id="KW-1185">Reference proteome</keyword>
<dbReference type="RefSeq" id="WP_100346194.1">
    <property type="nucleotide sequence ID" value="NZ_PGFB01000008.1"/>
</dbReference>
<keyword evidence="4" id="KW-1133">Transmembrane helix</keyword>
<evidence type="ECO:0000256" key="3">
    <source>
        <dbReference type="ARBA" id="ARBA00023136"/>
    </source>
</evidence>
<dbReference type="EMBL" id="PGFB01000008">
    <property type="protein sequence ID" value="PJJ55098.1"/>
    <property type="molecule type" value="Genomic_DNA"/>
</dbReference>
<evidence type="ECO:0000313" key="8">
    <source>
        <dbReference type="Proteomes" id="UP000230161"/>
    </source>
</evidence>
<evidence type="ECO:0000313" key="7">
    <source>
        <dbReference type="EMBL" id="PJJ55098.1"/>
    </source>
</evidence>
<sequence>MTANSRSHRRRLAIAIVGLLAIVGVFVVKLVDIQVVRADEINTESLGKRSVPVDVYGTRGSILDDKGVVLADSVDRFDITISPEDAKPFEREGADGKEVTVSVAEAAAEIGAITGQTPESILAVISGALAADPDSQWAMLTKTVDLDVYRAVAALEIPWTYFARVPGRVYPNGSVAGNLVGFVGSDGTPLAGIEEDQDSCLASVDGEETYEKGADGVRLPGSTVTTKQAKDGGDVVLTIDSDLQWFSQQRLAEQVQAVGGTYGIATVMEVKTGKLLAVAEYPTVDPNNVDATAEADRGSRAFSAPFEPGSTGKSLTAASLIDAGVADPLTQVVAPYRQIFPNGADINDSDYHDPENLTLTGVLMESSNTGMSLLGDKLDEQTRYDYLKKFGVGTETEVGFPGESGGILNDLPWDNQSHYATTFGQAYSTTAIQVASIYQTLGNKGVRMPVQLVEGCRQPDGTITDAPAAQGTQVVSESAATQTVNALESVVTDGWLSDTLTIPGYRVAAKTGTAQMSDGNGAYSHSYLVSLAGIAPADDPQYVVSVNIANPVTITSSAASAPVFQEIMTQVLKTYRVKPSTEPSPNLPTTW</sequence>
<evidence type="ECO:0000256" key="2">
    <source>
        <dbReference type="ARBA" id="ARBA00007171"/>
    </source>
</evidence>
<dbReference type="InterPro" id="IPR012338">
    <property type="entry name" value="Beta-lactam/transpept-like"/>
</dbReference>
<keyword evidence="3 4" id="KW-0472">Membrane</keyword>
<dbReference type="GO" id="GO:0005886">
    <property type="term" value="C:plasma membrane"/>
    <property type="evidence" value="ECO:0007669"/>
    <property type="project" value="TreeGrafter"/>
</dbReference>
<dbReference type="Gene3D" id="3.40.710.10">
    <property type="entry name" value="DD-peptidase/beta-lactamase superfamily"/>
    <property type="match status" value="1"/>
</dbReference>
<dbReference type="SUPFAM" id="SSF56519">
    <property type="entry name" value="Penicillin binding protein dimerisation domain"/>
    <property type="match status" value="1"/>
</dbReference>